<dbReference type="Proteomes" id="UP000632222">
    <property type="component" value="Unassembled WGS sequence"/>
</dbReference>
<name>A0ABQ2D401_9DEIO</name>
<evidence type="ECO:0000256" key="1">
    <source>
        <dbReference type="SAM" id="MobiDB-lite"/>
    </source>
</evidence>
<feature type="region of interest" description="Disordered" evidence="1">
    <location>
        <begin position="1"/>
        <end position="22"/>
    </location>
</feature>
<keyword evidence="3" id="KW-1185">Reference proteome</keyword>
<evidence type="ECO:0008006" key="4">
    <source>
        <dbReference type="Google" id="ProtNLM"/>
    </source>
</evidence>
<gene>
    <name evidence="2" type="ORF">GCM10008938_24360</name>
</gene>
<protein>
    <recommendedName>
        <fullName evidence="4">Transposase</fullName>
    </recommendedName>
</protein>
<sequence>MDVFFQHDQDVGAHKERNGPAHQGILGKVQAKGLQKSTRFSWVHKAFKHTAVTQLNQRGWQVQDI</sequence>
<accession>A0ABQ2D401</accession>
<comment type="caution">
    <text evidence="2">The sequence shown here is derived from an EMBL/GenBank/DDBJ whole genome shotgun (WGS) entry which is preliminary data.</text>
</comment>
<dbReference type="EMBL" id="BMOD01000008">
    <property type="protein sequence ID" value="GGJ37385.1"/>
    <property type="molecule type" value="Genomic_DNA"/>
</dbReference>
<proteinExistence type="predicted"/>
<organism evidence="2 3">
    <name type="scientific">Deinococcus roseus</name>
    <dbReference type="NCBI Taxonomy" id="392414"/>
    <lineage>
        <taxon>Bacteria</taxon>
        <taxon>Thermotogati</taxon>
        <taxon>Deinococcota</taxon>
        <taxon>Deinococci</taxon>
        <taxon>Deinococcales</taxon>
        <taxon>Deinococcaceae</taxon>
        <taxon>Deinococcus</taxon>
    </lineage>
</organism>
<evidence type="ECO:0000313" key="3">
    <source>
        <dbReference type="Proteomes" id="UP000632222"/>
    </source>
</evidence>
<evidence type="ECO:0000313" key="2">
    <source>
        <dbReference type="EMBL" id="GGJ37385.1"/>
    </source>
</evidence>
<reference evidence="3" key="1">
    <citation type="journal article" date="2019" name="Int. J. Syst. Evol. Microbiol.">
        <title>The Global Catalogue of Microorganisms (GCM) 10K type strain sequencing project: providing services to taxonomists for standard genome sequencing and annotation.</title>
        <authorList>
            <consortium name="The Broad Institute Genomics Platform"/>
            <consortium name="The Broad Institute Genome Sequencing Center for Infectious Disease"/>
            <person name="Wu L."/>
            <person name="Ma J."/>
        </authorList>
    </citation>
    <scope>NUCLEOTIDE SEQUENCE [LARGE SCALE GENOMIC DNA]</scope>
    <source>
        <strain evidence="3">JCM 14370</strain>
    </source>
</reference>
<feature type="compositionally biased region" description="Basic and acidic residues" evidence="1">
    <location>
        <begin position="1"/>
        <end position="19"/>
    </location>
</feature>